<accession>A0ABP7S5P2</accession>
<organism evidence="1 2">
    <name type="scientific">Sphingomonas humi</name>
    <dbReference type="NCBI Taxonomy" id="335630"/>
    <lineage>
        <taxon>Bacteria</taxon>
        <taxon>Pseudomonadati</taxon>
        <taxon>Pseudomonadota</taxon>
        <taxon>Alphaproteobacteria</taxon>
        <taxon>Sphingomonadales</taxon>
        <taxon>Sphingomonadaceae</taxon>
        <taxon>Sphingomonas</taxon>
    </lineage>
</organism>
<reference evidence="2" key="1">
    <citation type="journal article" date="2019" name="Int. J. Syst. Evol. Microbiol.">
        <title>The Global Catalogue of Microorganisms (GCM) 10K type strain sequencing project: providing services to taxonomists for standard genome sequencing and annotation.</title>
        <authorList>
            <consortium name="The Broad Institute Genomics Platform"/>
            <consortium name="The Broad Institute Genome Sequencing Center for Infectious Disease"/>
            <person name="Wu L."/>
            <person name="Ma J."/>
        </authorList>
    </citation>
    <scope>NUCLEOTIDE SEQUENCE [LARGE SCALE GENOMIC DNA]</scope>
    <source>
        <strain evidence="2">JCM 16603</strain>
    </source>
</reference>
<gene>
    <name evidence="1" type="ORF">GCM10022211_20260</name>
</gene>
<protein>
    <submittedName>
        <fullName evidence="1">Uncharacterized protein</fullName>
    </submittedName>
</protein>
<sequence>MDKRTILVIRSVEILLCNSSVKVCFGWEADIAAGTKRVDGSGMEAQFTIDPQTGNLGVGDVRLRPLQSKLEVEPQVAQLVKGSRDHGNGFEWLYLTGLIFGGQPASVGLCFHLGRLEQASWSVQLPDAPMDGGWPTREAIDREVAFVRDALARDGLNAKLDWGEVWSSFDPKGFMASNGLRYRTS</sequence>
<dbReference type="Proteomes" id="UP001501310">
    <property type="component" value="Unassembled WGS sequence"/>
</dbReference>
<dbReference type="EMBL" id="BAAAZD010000002">
    <property type="protein sequence ID" value="GAA4007110.1"/>
    <property type="molecule type" value="Genomic_DNA"/>
</dbReference>
<proteinExistence type="predicted"/>
<comment type="caution">
    <text evidence="1">The sequence shown here is derived from an EMBL/GenBank/DDBJ whole genome shotgun (WGS) entry which is preliminary data.</text>
</comment>
<keyword evidence="2" id="KW-1185">Reference proteome</keyword>
<name>A0ABP7S5P2_9SPHN</name>
<evidence type="ECO:0000313" key="1">
    <source>
        <dbReference type="EMBL" id="GAA4007110.1"/>
    </source>
</evidence>
<evidence type="ECO:0000313" key="2">
    <source>
        <dbReference type="Proteomes" id="UP001501310"/>
    </source>
</evidence>